<dbReference type="Gene3D" id="2.40.30.110">
    <property type="entry name" value="Aminomethyltransferase beta-barrel domains"/>
    <property type="match status" value="1"/>
</dbReference>
<sequence length="362" mass="39385">MKKTVLNAGHRQSGARMVDFGGWEMPLHYGSQIEEHHAVRRDAGMFDVSHMCAVDVAGRDAGTFLRRLLANNVDRLKVPGKALYSAMLNEAGGVIDDLIVYYLDDRSYRVVVNAGTAEKDLDWMAARRDQWQLAVHITPRREGAGALAMIAVQGPNARRKVWQVLPECRAASEALKPFFAAVVGDHFIASTGYTGEDGYEITLPAAQADRLWQALAAAGVRPCGLGARDTLRLEAGMNLYGQDMDETVSPLDAGLAWTVDLVSPRDFVGKAALLARPQQVRFLGLVLLDRGVLRAHQPVHTTHGDGEITSGSFSPTMQQSIALARLPLAVTLGDAVQVAIRDKRLAARVVKPPFVRNGHILV</sequence>
<evidence type="ECO:0000256" key="5">
    <source>
        <dbReference type="ARBA" id="ARBA00031395"/>
    </source>
</evidence>
<dbReference type="Gene3D" id="3.30.70.1400">
    <property type="entry name" value="Aminomethyltransferase beta-barrel domains"/>
    <property type="match status" value="1"/>
</dbReference>
<dbReference type="NCBIfam" id="TIGR00528">
    <property type="entry name" value="gcvT"/>
    <property type="match status" value="1"/>
</dbReference>
<evidence type="ECO:0000256" key="3">
    <source>
        <dbReference type="ARBA" id="ARBA00022576"/>
    </source>
</evidence>
<comment type="function">
    <text evidence="7">The glycine cleavage system catalyzes the degradation of glycine.</text>
</comment>
<evidence type="ECO:0000313" key="12">
    <source>
        <dbReference type="Proteomes" id="UP000697998"/>
    </source>
</evidence>
<dbReference type="InterPro" id="IPR006222">
    <property type="entry name" value="GCVT_N"/>
</dbReference>
<dbReference type="GO" id="GO:0005960">
    <property type="term" value="C:glycine cleavage complex"/>
    <property type="evidence" value="ECO:0007669"/>
    <property type="project" value="InterPro"/>
</dbReference>
<feature type="binding site" evidence="8">
    <location>
        <position position="200"/>
    </location>
    <ligand>
        <name>substrate</name>
    </ligand>
</feature>
<dbReference type="AlphaFoldDB" id="A0A935Q1Z2"/>
<dbReference type="FunFam" id="3.30.70.1400:FF:000001">
    <property type="entry name" value="Aminomethyltransferase"/>
    <property type="match status" value="1"/>
</dbReference>
<evidence type="ECO:0000259" key="10">
    <source>
        <dbReference type="Pfam" id="PF08669"/>
    </source>
</evidence>
<dbReference type="FunFam" id="4.10.1250.10:FF:000001">
    <property type="entry name" value="Aminomethyltransferase"/>
    <property type="match status" value="1"/>
</dbReference>
<evidence type="ECO:0000256" key="4">
    <source>
        <dbReference type="ARBA" id="ARBA00022679"/>
    </source>
</evidence>
<dbReference type="PANTHER" id="PTHR43757:SF2">
    <property type="entry name" value="AMINOMETHYLTRANSFERASE, MITOCHONDRIAL"/>
    <property type="match status" value="1"/>
</dbReference>
<dbReference type="Pfam" id="PF08669">
    <property type="entry name" value="GCV_T_C"/>
    <property type="match status" value="1"/>
</dbReference>
<dbReference type="Proteomes" id="UP000697998">
    <property type="component" value="Unassembled WGS sequence"/>
</dbReference>
<evidence type="ECO:0000259" key="9">
    <source>
        <dbReference type="Pfam" id="PF01571"/>
    </source>
</evidence>
<protein>
    <recommendedName>
        <fullName evidence="2 7">Aminomethyltransferase</fullName>
        <ecNumber evidence="2 7">2.1.2.10</ecNumber>
    </recommendedName>
    <alternativeName>
        <fullName evidence="5 7">Glycine cleavage system T protein</fullName>
    </alternativeName>
</protein>
<evidence type="ECO:0000256" key="8">
    <source>
        <dbReference type="PIRSR" id="PIRSR006487-1"/>
    </source>
</evidence>
<comment type="subunit">
    <text evidence="7">The glycine cleavage system is composed of four proteins: P, T, L and H.</text>
</comment>
<accession>A0A935Q1Z2</accession>
<dbReference type="GO" id="GO:0005829">
    <property type="term" value="C:cytosol"/>
    <property type="evidence" value="ECO:0007669"/>
    <property type="project" value="TreeGrafter"/>
</dbReference>
<dbReference type="InterPro" id="IPR028896">
    <property type="entry name" value="GcvT/YgfZ/DmdA"/>
</dbReference>
<name>A0A935Q1Z2_9PROT</name>
<dbReference type="InterPro" id="IPR006223">
    <property type="entry name" value="GcvT"/>
</dbReference>
<dbReference type="SUPFAM" id="SSF101790">
    <property type="entry name" value="Aminomethyltransferase beta-barrel domain"/>
    <property type="match status" value="1"/>
</dbReference>
<dbReference type="SUPFAM" id="SSF103025">
    <property type="entry name" value="Folate-binding domain"/>
    <property type="match status" value="1"/>
</dbReference>
<dbReference type="GO" id="GO:0004047">
    <property type="term" value="F:aminomethyltransferase activity"/>
    <property type="evidence" value="ECO:0007669"/>
    <property type="project" value="UniProtKB-UniRule"/>
</dbReference>
<dbReference type="InterPro" id="IPR027266">
    <property type="entry name" value="TrmE/GcvT-like"/>
</dbReference>
<comment type="similarity">
    <text evidence="1 7">Belongs to the GcvT family.</text>
</comment>
<dbReference type="HAMAP" id="MF_00259">
    <property type="entry name" value="GcvT"/>
    <property type="match status" value="1"/>
</dbReference>
<dbReference type="InterPro" id="IPR022903">
    <property type="entry name" value="GcvT_bac"/>
</dbReference>
<organism evidence="11 12">
    <name type="scientific">Candidatus Accumulibacter proximus</name>
    <dbReference type="NCBI Taxonomy" id="2954385"/>
    <lineage>
        <taxon>Bacteria</taxon>
        <taxon>Pseudomonadati</taxon>
        <taxon>Pseudomonadota</taxon>
        <taxon>Betaproteobacteria</taxon>
        <taxon>Candidatus Accumulibacter</taxon>
    </lineage>
</organism>
<dbReference type="GO" id="GO:0008483">
    <property type="term" value="F:transaminase activity"/>
    <property type="evidence" value="ECO:0007669"/>
    <property type="project" value="UniProtKB-KW"/>
</dbReference>
<feature type="domain" description="GCVT N-terminal" evidence="9">
    <location>
        <begin position="9"/>
        <end position="261"/>
    </location>
</feature>
<dbReference type="PIRSF" id="PIRSF006487">
    <property type="entry name" value="GcvT"/>
    <property type="match status" value="1"/>
</dbReference>
<keyword evidence="4 7" id="KW-0808">Transferase</keyword>
<dbReference type="EMBL" id="JADJMH010000023">
    <property type="protein sequence ID" value="MBK7676752.1"/>
    <property type="molecule type" value="Genomic_DNA"/>
</dbReference>
<reference evidence="11 12" key="1">
    <citation type="submission" date="2020-10" db="EMBL/GenBank/DDBJ databases">
        <title>Connecting structure to function with the recovery of over 1000 high-quality activated sludge metagenome-assembled genomes encoding full-length rRNA genes using long-read sequencing.</title>
        <authorList>
            <person name="Singleton C.M."/>
            <person name="Petriglieri F."/>
            <person name="Kristensen J.M."/>
            <person name="Kirkegaard R.H."/>
            <person name="Michaelsen T.Y."/>
            <person name="Andersen M.H."/>
            <person name="Karst S.M."/>
            <person name="Dueholm M.S."/>
            <person name="Nielsen P.H."/>
            <person name="Albertsen M."/>
        </authorList>
    </citation>
    <scope>NUCLEOTIDE SEQUENCE [LARGE SCALE GENOMIC DNA]</scope>
    <source>
        <strain evidence="11">EsbW_18-Q3-R4-48_BATAC.285</strain>
    </source>
</reference>
<dbReference type="GO" id="GO:0019464">
    <property type="term" value="P:glycine decarboxylation via glycine cleavage system"/>
    <property type="evidence" value="ECO:0007669"/>
    <property type="project" value="UniProtKB-UniRule"/>
</dbReference>
<dbReference type="InterPro" id="IPR013977">
    <property type="entry name" value="GcvT_C"/>
</dbReference>
<evidence type="ECO:0000256" key="7">
    <source>
        <dbReference type="HAMAP-Rule" id="MF_00259"/>
    </source>
</evidence>
<comment type="catalytic activity">
    <reaction evidence="6 7">
        <text>N(6)-[(R)-S(8)-aminomethyldihydrolipoyl]-L-lysyl-[protein] + (6S)-5,6,7,8-tetrahydrofolate = N(6)-[(R)-dihydrolipoyl]-L-lysyl-[protein] + (6R)-5,10-methylene-5,6,7,8-tetrahydrofolate + NH4(+)</text>
        <dbReference type="Rhea" id="RHEA:16945"/>
        <dbReference type="Rhea" id="RHEA-COMP:10475"/>
        <dbReference type="Rhea" id="RHEA-COMP:10492"/>
        <dbReference type="ChEBI" id="CHEBI:15636"/>
        <dbReference type="ChEBI" id="CHEBI:28938"/>
        <dbReference type="ChEBI" id="CHEBI:57453"/>
        <dbReference type="ChEBI" id="CHEBI:83100"/>
        <dbReference type="ChEBI" id="CHEBI:83143"/>
        <dbReference type="EC" id="2.1.2.10"/>
    </reaction>
</comment>
<dbReference type="NCBIfam" id="NF001567">
    <property type="entry name" value="PRK00389.1"/>
    <property type="match status" value="1"/>
</dbReference>
<dbReference type="Gene3D" id="3.30.1360.120">
    <property type="entry name" value="Probable tRNA modification gtpase trme, domain 1"/>
    <property type="match status" value="1"/>
</dbReference>
<proteinExistence type="inferred from homology"/>
<evidence type="ECO:0000256" key="1">
    <source>
        <dbReference type="ARBA" id="ARBA00008609"/>
    </source>
</evidence>
<evidence type="ECO:0000313" key="11">
    <source>
        <dbReference type="EMBL" id="MBK7676752.1"/>
    </source>
</evidence>
<dbReference type="InterPro" id="IPR029043">
    <property type="entry name" value="GcvT/YgfZ_C"/>
</dbReference>
<dbReference type="PANTHER" id="PTHR43757">
    <property type="entry name" value="AMINOMETHYLTRANSFERASE"/>
    <property type="match status" value="1"/>
</dbReference>
<evidence type="ECO:0000256" key="2">
    <source>
        <dbReference type="ARBA" id="ARBA00012616"/>
    </source>
</evidence>
<dbReference type="Gene3D" id="4.10.1250.10">
    <property type="entry name" value="Aminomethyltransferase fragment"/>
    <property type="match status" value="1"/>
</dbReference>
<comment type="caution">
    <text evidence="11">The sequence shown here is derived from an EMBL/GenBank/DDBJ whole genome shotgun (WGS) entry which is preliminary data.</text>
</comment>
<dbReference type="Pfam" id="PF01571">
    <property type="entry name" value="GCV_T"/>
    <property type="match status" value="1"/>
</dbReference>
<gene>
    <name evidence="7 11" type="primary">gcvT</name>
    <name evidence="11" type="ORF">IPJ27_19400</name>
</gene>
<dbReference type="EC" id="2.1.2.10" evidence="2 7"/>
<keyword evidence="3 7" id="KW-0032">Aminotransferase</keyword>
<feature type="domain" description="Aminomethyltransferase C-terminal" evidence="10">
    <location>
        <begin position="281"/>
        <end position="355"/>
    </location>
</feature>
<evidence type="ECO:0000256" key="6">
    <source>
        <dbReference type="ARBA" id="ARBA00047665"/>
    </source>
</evidence>